<keyword evidence="3" id="KW-1185">Reference proteome</keyword>
<organism evidence="2 3">
    <name type="scientific">Paenibacillus algicola</name>
    <dbReference type="NCBI Taxonomy" id="2565926"/>
    <lineage>
        <taxon>Bacteria</taxon>
        <taxon>Bacillati</taxon>
        <taxon>Bacillota</taxon>
        <taxon>Bacilli</taxon>
        <taxon>Bacillales</taxon>
        <taxon>Paenibacillaceae</taxon>
        <taxon>Paenibacillus</taxon>
    </lineage>
</organism>
<dbReference type="RefSeq" id="WP_138226591.1">
    <property type="nucleotide sequence ID" value="NZ_CP040396.1"/>
</dbReference>
<protein>
    <submittedName>
        <fullName evidence="2">Uncharacterized protein</fullName>
    </submittedName>
</protein>
<feature type="compositionally biased region" description="Basic and acidic residues" evidence="1">
    <location>
        <begin position="82"/>
        <end position="97"/>
    </location>
</feature>
<evidence type="ECO:0000313" key="3">
    <source>
        <dbReference type="Proteomes" id="UP000300879"/>
    </source>
</evidence>
<dbReference type="Proteomes" id="UP000300879">
    <property type="component" value="Chromosome"/>
</dbReference>
<accession>A0A4P8XMJ2</accession>
<name>A0A4P8XMJ2_9BACL</name>
<sequence length="125" mass="14579">MKGKLIQNDDQYKKALDGLVKLAIELEDPLLSEGIKEKKRLIYDRTASLIQYYRRGLMVQSYPGLREQYRILKWEWQDLGEPKAVEDPPKQKEEAKPEPPQQEPQQPVETAPAPSKRNMSSWLDD</sequence>
<dbReference type="KEGG" id="palo:E6C60_3057"/>
<evidence type="ECO:0000313" key="2">
    <source>
        <dbReference type="EMBL" id="QCT03768.1"/>
    </source>
</evidence>
<feature type="region of interest" description="Disordered" evidence="1">
    <location>
        <begin position="82"/>
        <end position="125"/>
    </location>
</feature>
<feature type="compositionally biased region" description="Low complexity" evidence="1">
    <location>
        <begin position="103"/>
        <end position="114"/>
    </location>
</feature>
<dbReference type="OrthoDB" id="2656092at2"/>
<proteinExistence type="predicted"/>
<dbReference type="AlphaFoldDB" id="A0A4P8XMJ2"/>
<reference evidence="2 3" key="1">
    <citation type="submission" date="2019-05" db="EMBL/GenBank/DDBJ databases">
        <authorList>
            <person name="Chen C."/>
        </authorList>
    </citation>
    <scope>NUCLEOTIDE SEQUENCE [LARGE SCALE GENOMIC DNA]</scope>
    <source>
        <strain evidence="2 3">HB172198</strain>
    </source>
</reference>
<gene>
    <name evidence="2" type="ORF">E6C60_3057</name>
</gene>
<dbReference type="EMBL" id="CP040396">
    <property type="protein sequence ID" value="QCT03768.1"/>
    <property type="molecule type" value="Genomic_DNA"/>
</dbReference>
<evidence type="ECO:0000256" key="1">
    <source>
        <dbReference type="SAM" id="MobiDB-lite"/>
    </source>
</evidence>